<feature type="compositionally biased region" description="Basic residues" evidence="1">
    <location>
        <begin position="503"/>
        <end position="515"/>
    </location>
</feature>
<dbReference type="AlphaFoldDB" id="A0ABD1Y4V5"/>
<feature type="region of interest" description="Disordered" evidence="1">
    <location>
        <begin position="66"/>
        <end position="133"/>
    </location>
</feature>
<feature type="region of interest" description="Disordered" evidence="1">
    <location>
        <begin position="335"/>
        <end position="387"/>
    </location>
</feature>
<accession>A0ABD1Y4V5</accession>
<evidence type="ECO:0000313" key="2">
    <source>
        <dbReference type="EMBL" id="KAL2620752.1"/>
    </source>
</evidence>
<sequence>MSEESNRDASAPYLYPQLCNQLQQKILQFHTALTGPQMQARFLLKRGPATPLVIYPTKLSAASSTTAVASEPVKSSHKAEDPPRHPSGLPRRLTILPESKTFHTQRATSRRESSSRGKVRPPAVKSGNSLTDPAESTKLLPWYLLAQRSPSSQISGGSTPTEFTRLSSLHESHISKESEDTVTIRSLDTVKKEISPFEEVPRKTVAIETSINNEIYEEQQPMSLIHGKRNFAFDEVPIGTANAAIFNVVDLGASVDLSEKPKRPFLKRKSIMVAPQKLDWSKVKPMVSSRLEPELKTKLSYCRNNKAVDRQSVASNSRRRKEKYSQVKSRLFTYEGNVSPGSSKGTASRGRYSEQDDIGTPPGFRGGYIVDGTSESGESSRLAEDFRRPASPDLLRLKSQVQADTEAELAYRRVQASIMDPQSEPTYSSRFDSARYLHKLENSGKASKASPMLQGVQPRTQRIRLRLIPGSEENEPGRVLVQKVETQEEEEMPDLWHEQRVAMTRRRQSHSHRYASYRESSQGDTQHPDDSPRPGSPPPPDQKISKAFASSKMGLASKELEEMFERLIAAKCGRNITLSDILERTSAQR</sequence>
<protein>
    <submittedName>
        <fullName evidence="2">Uncharacterized protein</fullName>
    </submittedName>
</protein>
<feature type="region of interest" description="Disordered" evidence="1">
    <location>
        <begin position="484"/>
        <end position="551"/>
    </location>
</feature>
<keyword evidence="3" id="KW-1185">Reference proteome</keyword>
<evidence type="ECO:0000313" key="3">
    <source>
        <dbReference type="Proteomes" id="UP001605036"/>
    </source>
</evidence>
<name>A0ABD1Y4V5_9MARC</name>
<evidence type="ECO:0000256" key="1">
    <source>
        <dbReference type="SAM" id="MobiDB-lite"/>
    </source>
</evidence>
<organism evidence="2 3">
    <name type="scientific">Riccia fluitans</name>
    <dbReference type="NCBI Taxonomy" id="41844"/>
    <lineage>
        <taxon>Eukaryota</taxon>
        <taxon>Viridiplantae</taxon>
        <taxon>Streptophyta</taxon>
        <taxon>Embryophyta</taxon>
        <taxon>Marchantiophyta</taxon>
        <taxon>Marchantiopsida</taxon>
        <taxon>Marchantiidae</taxon>
        <taxon>Marchantiales</taxon>
        <taxon>Ricciaceae</taxon>
        <taxon>Riccia</taxon>
    </lineage>
</organism>
<comment type="caution">
    <text evidence="2">The sequence shown here is derived from an EMBL/GenBank/DDBJ whole genome shotgun (WGS) entry which is preliminary data.</text>
</comment>
<reference evidence="2 3" key="1">
    <citation type="submission" date="2024-09" db="EMBL/GenBank/DDBJ databases">
        <title>Chromosome-scale assembly of Riccia fluitans.</title>
        <authorList>
            <person name="Paukszto L."/>
            <person name="Sawicki J."/>
            <person name="Karawczyk K."/>
            <person name="Piernik-Szablinska J."/>
            <person name="Szczecinska M."/>
            <person name="Mazdziarz M."/>
        </authorList>
    </citation>
    <scope>NUCLEOTIDE SEQUENCE [LARGE SCALE GENOMIC DNA]</scope>
    <source>
        <strain evidence="2">Rf_01</strain>
        <tissue evidence="2">Aerial parts of the thallus</tissue>
    </source>
</reference>
<proteinExistence type="predicted"/>
<gene>
    <name evidence="2" type="ORF">R1flu_000957</name>
</gene>
<dbReference type="Proteomes" id="UP001605036">
    <property type="component" value="Unassembled WGS sequence"/>
</dbReference>
<dbReference type="EMBL" id="JBHFFA010000006">
    <property type="protein sequence ID" value="KAL2620752.1"/>
    <property type="molecule type" value="Genomic_DNA"/>
</dbReference>